<gene>
    <name evidence="2" type="ORF">ACFQ2I_05265</name>
</gene>
<feature type="transmembrane region" description="Helical" evidence="1">
    <location>
        <begin position="6"/>
        <end position="26"/>
    </location>
</feature>
<keyword evidence="3" id="KW-1185">Reference proteome</keyword>
<dbReference type="EMBL" id="JBHTJZ010000005">
    <property type="protein sequence ID" value="MFD0958795.1"/>
    <property type="molecule type" value="Genomic_DNA"/>
</dbReference>
<sequence>MVTGYASTLFIMIGIILLITGWRTHFFPGIGKYTFWCFLILFGILCKLPLWFKPIPDYDGLQIHVASILLLIACSVGLFMGKRETAIGYEVLCLLMLTLVWTSLRSLYAHDPLFHWVSPEMDAPLLCGILSSAFASSYRQQFTQLIWGSTLASMLLALQQHSGTLIGSVNWWDELCTAVAAGILCSVGVKMWQRILSWLNGALFYKNRGSS</sequence>
<evidence type="ECO:0000313" key="3">
    <source>
        <dbReference type="Proteomes" id="UP001596989"/>
    </source>
</evidence>
<dbReference type="Proteomes" id="UP001596989">
    <property type="component" value="Unassembled WGS sequence"/>
</dbReference>
<accession>A0ABW3HMT4</accession>
<feature type="transmembrane region" description="Helical" evidence="1">
    <location>
        <begin position="87"/>
        <end position="104"/>
    </location>
</feature>
<dbReference type="Pfam" id="PF24124">
    <property type="entry name" value="YphA"/>
    <property type="match status" value="1"/>
</dbReference>
<dbReference type="RefSeq" id="WP_377562598.1">
    <property type="nucleotide sequence ID" value="NZ_JBHTJZ010000005.1"/>
</dbReference>
<evidence type="ECO:0000256" key="1">
    <source>
        <dbReference type="SAM" id="Phobius"/>
    </source>
</evidence>
<comment type="caution">
    <text evidence="2">The sequence shown here is derived from an EMBL/GenBank/DDBJ whole genome shotgun (WGS) entry which is preliminary data.</text>
</comment>
<organism evidence="2 3">
    <name type="scientific">Paenibacillus chungangensis</name>
    <dbReference type="NCBI Taxonomy" id="696535"/>
    <lineage>
        <taxon>Bacteria</taxon>
        <taxon>Bacillati</taxon>
        <taxon>Bacillota</taxon>
        <taxon>Bacilli</taxon>
        <taxon>Bacillales</taxon>
        <taxon>Paenibacillaceae</taxon>
        <taxon>Paenibacillus</taxon>
    </lineage>
</organism>
<dbReference type="InterPro" id="IPR014617">
    <property type="entry name" value="YphA_Bacsu"/>
</dbReference>
<evidence type="ECO:0000313" key="2">
    <source>
        <dbReference type="EMBL" id="MFD0958795.1"/>
    </source>
</evidence>
<protein>
    <submittedName>
        <fullName evidence="2">Uncharacterized protein</fullName>
    </submittedName>
</protein>
<keyword evidence="1" id="KW-1133">Transmembrane helix</keyword>
<proteinExistence type="predicted"/>
<feature type="transmembrane region" description="Helical" evidence="1">
    <location>
        <begin position="63"/>
        <end position="80"/>
    </location>
</feature>
<reference evidence="3" key="1">
    <citation type="journal article" date="2019" name="Int. J. Syst. Evol. Microbiol.">
        <title>The Global Catalogue of Microorganisms (GCM) 10K type strain sequencing project: providing services to taxonomists for standard genome sequencing and annotation.</title>
        <authorList>
            <consortium name="The Broad Institute Genomics Platform"/>
            <consortium name="The Broad Institute Genome Sequencing Center for Infectious Disease"/>
            <person name="Wu L."/>
            <person name="Ma J."/>
        </authorList>
    </citation>
    <scope>NUCLEOTIDE SEQUENCE [LARGE SCALE GENOMIC DNA]</scope>
    <source>
        <strain evidence="3">CCUG 59129</strain>
    </source>
</reference>
<keyword evidence="1" id="KW-0472">Membrane</keyword>
<keyword evidence="1" id="KW-0812">Transmembrane</keyword>
<feature type="transmembrane region" description="Helical" evidence="1">
    <location>
        <begin position="33"/>
        <end position="51"/>
    </location>
</feature>
<name>A0ABW3HMT4_9BACL</name>